<dbReference type="EMBL" id="LSRX01000001">
    <property type="protein sequence ID" value="OLQ15688.1"/>
    <property type="molecule type" value="Genomic_DNA"/>
</dbReference>
<dbReference type="OrthoDB" id="413957at2759"/>
<protein>
    <submittedName>
        <fullName evidence="2">E3 ubiquitin-protein ligase</fullName>
    </submittedName>
</protein>
<reference evidence="2 3" key="1">
    <citation type="submission" date="2016-02" db="EMBL/GenBank/DDBJ databases">
        <title>Genome analysis of coral dinoflagellate symbionts highlights evolutionary adaptations to a symbiotic lifestyle.</title>
        <authorList>
            <person name="Aranda M."/>
            <person name="Li Y."/>
            <person name="Liew Y.J."/>
            <person name="Baumgarten S."/>
            <person name="Simakov O."/>
            <person name="Wilson M."/>
            <person name="Piel J."/>
            <person name="Ashoor H."/>
            <person name="Bougouffa S."/>
            <person name="Bajic V.B."/>
            <person name="Ryu T."/>
            <person name="Ravasi T."/>
            <person name="Bayer T."/>
            <person name="Micklem G."/>
            <person name="Kim H."/>
            <person name="Bhak J."/>
            <person name="Lajeunesse T.C."/>
            <person name="Voolstra C.R."/>
        </authorList>
    </citation>
    <scope>NUCLEOTIDE SEQUENCE [LARGE SCALE GENOMIC DNA]</scope>
    <source>
        <strain evidence="2 3">CCMP2467</strain>
    </source>
</reference>
<sequence>MSEADFLEGEDPAMAPPTRDVDGWGFPSQLLESACDAGRLQMVKSHYCQNLNLEEFELILREVSSTTFYARLQLDFWQFWADPLSQRLGEAHFAEFVRKMHTSSAALAQACPHMALTMLRVLRTACKGRGACAAEIGLGITAALQIAEGLGEERSQLQDEVALLTPAVQETSLKGKLDLVAWLPALELLETAAFQDGFRLVEAMLGHAGIQQLLELLDARTFATWPFKELILVFAQNATSRHYESQGKMTATKLLDDLEELATAENTDVCVSLMAGIASLNVNNWRKAIDDEACLRLPRWSHFKADCISGLHQKLRKRLEEVYTQVVALELLMGNLHELVQAEKAFARALQLFGFDLLGLATAQARLQELGKSRRKLQLFNVIAEWHPSLFKHLQRINQSVKQVMATWDSTPAMHLEHTCQELIQDLPEPPIITALDASPRVRALVIDVFYGKTSRTTPPLPEFVDKIRTDWSKFLKSLQSGDIRVAEIDAKALLKSGDNEQTLCGWLEEEFRLLRGLEAEVTCKEHDARRIAQDLVALDEFDRYRRLIQDVNTLLKELQKFDQLVADDSDDQLRQFERMYNKVKEFDLDDSCLLKMIKEYSSSTVAGIPVRSLQAEAIRGMILEKNAALQFLWDQSMFQELEIMVRENMADFQTPQRQALQDLASLRPFLEDVLMTGMECTYEVVHEHASEQQPASANLLQLLGRAGELIDLARWPDASLIQEMWEGIWEVGDEARLLLDSQRTCMHEELCRVRDRLLLDQALTDLDDVLRERKIQAETLHTLLQVTDQLIAQRKTMKQRGLRIPDLNRFNLSQAMQEPYPPIEEMKTTLRDWQVSLESWDDVDLSMRKSFPILNHFTQSNVRELTTPRRPERDLRALLRSWDADVDRLPEEQWQRIRTGLAPPETMLGSAVRWMHAKFLTYNLSPMVEKEALSLQTVAHALPQRRSVARRVPTIPAYLKQGAPNLILAKEHDVMPAVLSMFQDSQAGMPGASQVLLCLGLDVLFQEEALRLFLLRCMLSDNGALHVLVLPESLPASTQEYFVTCWQRLARDLQTSAGRGKYLLAIVGSISRSCLVFDAFRAHQRESPQLRVERLRQQLVSRCKIVWSKDACAGKSTFIHQDCDNSGTRRTVVAVNEATTDIDIVCRLRDCRHWQSGAIILALSPLVSSLRLDTLLFRILVLRQLLYADGEPFWLDHERIYVEIPNMLQHATSSDPVLGSFAKLVTVHEVRMSNLLNLGNATLDKAGFMAAVTFNCYLSDLRSSNQWGVQMKVVLRFLLRGRGCFGAYSPGNEKGVDHDYGPKLEDGTSALSTSPVLVVYFARLRKSFLPEQAQMLQLPADKGRSFPLLKTWGEELVMIPCQAHRVLKPHHAHDSGFNPIVRSWGFLEKQRNHKKEKNYWENYGFSMIDYSKVEDSGTPGVPGELEILLNNLLGVCSYSVQLADVLRGLGNEPGLRGFALTVDTVMKMSALYTRIDSGVPTVLMGESGCGKSAVVRYLAKFLGIADFVLDVHGGLTEDDIVKFVSDAVFLAKSDSKWKVWVFLDEINTASCVGLFRELVCDKSMRGCTLPSNLRVFAACNPYRKKSKCHETGGLELAPISDKLSCPLPIADLVYAVYPLPQSLIMSAWDFGMLSKTEEKRYVQAILKALPFQSLEVLACHNFLRSENDIAAVSLRDVRRVANLVPYYLRKLEHQNDIRLPEEQEHKQALLLKAFYVAISLCYWFRLKSQQRTALLKEIEESELCRVWTRERIRLDDGRWCVKDAMETYWSELPQNWYKARFVEEQSRTAEGGAGKRREGRLQRSAPAVHTGKVLTLKDFTAKSSDTEELITEQMDQMIQAIQATQPLPPGVAANQSLKENIFTMIVCIDVRIPLIIVGKPGSSKSLAMQIIRDRFHRSTKPRQLNHFPDIAAARSESIYEQDWKDIEKRFEDARDYEEAFPPTLQ</sequence>
<feature type="domain" description="AAA+ ATPase" evidence="1">
    <location>
        <begin position="1478"/>
        <end position="1611"/>
    </location>
</feature>
<dbReference type="PANTHER" id="PTHR22605:SF1">
    <property type="entry name" value="RZ-TYPE DOMAIN-CONTAINING PROTEIN"/>
    <property type="match status" value="1"/>
</dbReference>
<dbReference type="Proteomes" id="UP000186817">
    <property type="component" value="Unassembled WGS sequence"/>
</dbReference>
<keyword evidence="3" id="KW-1185">Reference proteome</keyword>
<organism evidence="2 3">
    <name type="scientific">Symbiodinium microadriaticum</name>
    <name type="common">Dinoflagellate</name>
    <name type="synonym">Zooxanthella microadriatica</name>
    <dbReference type="NCBI Taxonomy" id="2951"/>
    <lineage>
        <taxon>Eukaryota</taxon>
        <taxon>Sar</taxon>
        <taxon>Alveolata</taxon>
        <taxon>Dinophyceae</taxon>
        <taxon>Suessiales</taxon>
        <taxon>Symbiodiniaceae</taxon>
        <taxon>Symbiodinium</taxon>
    </lineage>
</organism>
<comment type="caution">
    <text evidence="2">The sequence shown here is derived from an EMBL/GenBank/DDBJ whole genome shotgun (WGS) entry which is preliminary data.</text>
</comment>
<evidence type="ECO:0000259" key="1">
    <source>
        <dbReference type="SMART" id="SM00382"/>
    </source>
</evidence>
<dbReference type="InterPro" id="IPR031248">
    <property type="entry name" value="RNF213"/>
</dbReference>
<proteinExistence type="predicted"/>
<dbReference type="GO" id="GO:0004842">
    <property type="term" value="F:ubiquitin-protein transferase activity"/>
    <property type="evidence" value="ECO:0007669"/>
    <property type="project" value="InterPro"/>
</dbReference>
<dbReference type="GO" id="GO:0016887">
    <property type="term" value="F:ATP hydrolysis activity"/>
    <property type="evidence" value="ECO:0007669"/>
    <property type="project" value="InterPro"/>
</dbReference>
<gene>
    <name evidence="2" type="primary">RNF213</name>
    <name evidence="2" type="ORF">AK812_SmicGene102</name>
</gene>
<evidence type="ECO:0000313" key="3">
    <source>
        <dbReference type="Proteomes" id="UP000186817"/>
    </source>
</evidence>
<name>A0A1Q9F7M9_SYMMI</name>
<dbReference type="Gene3D" id="3.40.50.300">
    <property type="entry name" value="P-loop containing nucleotide triphosphate hydrolases"/>
    <property type="match status" value="1"/>
</dbReference>
<evidence type="ECO:0000313" key="2">
    <source>
        <dbReference type="EMBL" id="OLQ15688.1"/>
    </source>
</evidence>
<dbReference type="InterPro" id="IPR003593">
    <property type="entry name" value="AAA+_ATPase"/>
</dbReference>
<dbReference type="CDD" id="cd00009">
    <property type="entry name" value="AAA"/>
    <property type="match status" value="1"/>
</dbReference>
<accession>A0A1Q9F7M9</accession>
<dbReference type="InterPro" id="IPR027417">
    <property type="entry name" value="P-loop_NTPase"/>
</dbReference>
<dbReference type="SUPFAM" id="SSF52540">
    <property type="entry name" value="P-loop containing nucleoside triphosphate hydrolases"/>
    <property type="match status" value="1"/>
</dbReference>
<dbReference type="PANTHER" id="PTHR22605">
    <property type="entry name" value="RZ-TYPE DOMAIN-CONTAINING PROTEIN"/>
    <property type="match status" value="1"/>
</dbReference>
<dbReference type="SMART" id="SM00382">
    <property type="entry name" value="AAA"/>
    <property type="match status" value="1"/>
</dbReference>